<comment type="caution">
    <text evidence="2">The sequence shown here is derived from an EMBL/GenBank/DDBJ whole genome shotgun (WGS) entry which is preliminary data.</text>
</comment>
<dbReference type="GO" id="GO:0004622">
    <property type="term" value="F:phosphatidylcholine lysophospholipase activity"/>
    <property type="evidence" value="ECO:0007669"/>
    <property type="project" value="TreeGrafter"/>
</dbReference>
<dbReference type="SUPFAM" id="SSF52266">
    <property type="entry name" value="SGNH hydrolase"/>
    <property type="match status" value="2"/>
</dbReference>
<gene>
    <name evidence="2" type="ORF">SDC9_209397</name>
</gene>
<dbReference type="PANTHER" id="PTHR30383:SF5">
    <property type="entry name" value="SGNH HYDROLASE-TYPE ESTERASE DOMAIN-CONTAINING PROTEIN"/>
    <property type="match status" value="1"/>
</dbReference>
<dbReference type="Gene3D" id="3.40.50.1110">
    <property type="entry name" value="SGNH hydrolase"/>
    <property type="match status" value="2"/>
</dbReference>
<dbReference type="PANTHER" id="PTHR30383">
    <property type="entry name" value="THIOESTERASE 1/PROTEASE 1/LYSOPHOSPHOLIPASE L1"/>
    <property type="match status" value="1"/>
</dbReference>
<dbReference type="AlphaFoldDB" id="A0A645JG64"/>
<evidence type="ECO:0008006" key="3">
    <source>
        <dbReference type="Google" id="ProtNLM"/>
    </source>
</evidence>
<organism evidence="2">
    <name type="scientific">bioreactor metagenome</name>
    <dbReference type="NCBI Taxonomy" id="1076179"/>
    <lineage>
        <taxon>unclassified sequences</taxon>
        <taxon>metagenomes</taxon>
        <taxon>ecological metagenomes</taxon>
    </lineage>
</organism>
<dbReference type="CDD" id="cd00229">
    <property type="entry name" value="SGNH_hydrolase"/>
    <property type="match status" value="1"/>
</dbReference>
<proteinExistence type="predicted"/>
<dbReference type="EMBL" id="VSSQ01138554">
    <property type="protein sequence ID" value="MPN61659.1"/>
    <property type="molecule type" value="Genomic_DNA"/>
</dbReference>
<name>A0A645JG64_9ZZZZ</name>
<reference evidence="2" key="1">
    <citation type="submission" date="2019-08" db="EMBL/GenBank/DDBJ databases">
        <authorList>
            <person name="Kucharzyk K."/>
            <person name="Murdoch R.W."/>
            <person name="Higgins S."/>
            <person name="Loffler F."/>
        </authorList>
    </citation>
    <scope>NUCLEOTIDE SEQUENCE</scope>
</reference>
<accession>A0A645JG64</accession>
<dbReference type="InterPro" id="IPR036514">
    <property type="entry name" value="SGNH_hydro_sf"/>
</dbReference>
<sequence>MRKRHKPDFFRTESAAAKVKRANAIVAEVAQKYDVPLLKTATVLGEATTDAASLFRNPANSGNEDGVHPTPIGYFRLADVIAKRIRAEKWSPKRILCIGDSITFGVNVKGEGTASPDAETYPGRLAKELKGK</sequence>
<evidence type="ECO:0000313" key="2">
    <source>
        <dbReference type="EMBL" id="MPN61659.1"/>
    </source>
</evidence>
<evidence type="ECO:0000256" key="1">
    <source>
        <dbReference type="SAM" id="MobiDB-lite"/>
    </source>
</evidence>
<protein>
    <recommendedName>
        <fullName evidence="3">SGNH hydrolase-type esterase domain-containing protein</fullName>
    </recommendedName>
</protein>
<dbReference type="InterPro" id="IPR051532">
    <property type="entry name" value="Ester_Hydrolysis_Enzymes"/>
</dbReference>
<feature type="region of interest" description="Disordered" evidence="1">
    <location>
        <begin position="113"/>
        <end position="132"/>
    </location>
</feature>